<gene>
    <name evidence="3" type="ORF">JOE69_002986</name>
</gene>
<dbReference type="PANTHER" id="PTHR43032">
    <property type="entry name" value="PROTEIN-METHIONINE-SULFOXIDE REDUCTASE"/>
    <property type="match status" value="1"/>
</dbReference>
<evidence type="ECO:0000313" key="4">
    <source>
        <dbReference type="Proteomes" id="UP001185069"/>
    </source>
</evidence>
<keyword evidence="4" id="KW-1185">Reference proteome</keyword>
<dbReference type="Proteomes" id="UP001185069">
    <property type="component" value="Unassembled WGS sequence"/>
</dbReference>
<feature type="transmembrane region" description="Helical" evidence="1">
    <location>
        <begin position="148"/>
        <end position="172"/>
    </location>
</feature>
<comment type="caution">
    <text evidence="3">The sequence shown here is derived from an EMBL/GenBank/DDBJ whole genome shotgun (WGS) entry which is preliminary data.</text>
</comment>
<protein>
    <recommendedName>
        <fullName evidence="2">Oxidoreductase molybdopterin-binding domain-containing protein</fullName>
    </recommendedName>
</protein>
<reference evidence="3 4" key="1">
    <citation type="submission" date="2023-07" db="EMBL/GenBank/DDBJ databases">
        <title>Sequencing the genomes of 1000 actinobacteria strains.</title>
        <authorList>
            <person name="Klenk H.-P."/>
        </authorList>
    </citation>
    <scope>NUCLEOTIDE SEQUENCE [LARGE SCALE GENOMIC DNA]</scope>
    <source>
        <strain evidence="3 4">DSM 14555</strain>
    </source>
</reference>
<dbReference type="PANTHER" id="PTHR43032:SF2">
    <property type="entry name" value="BLL0505 PROTEIN"/>
    <property type="match status" value="1"/>
</dbReference>
<feature type="transmembrane region" description="Helical" evidence="1">
    <location>
        <begin position="71"/>
        <end position="93"/>
    </location>
</feature>
<keyword evidence="1" id="KW-1133">Transmembrane helix</keyword>
<evidence type="ECO:0000256" key="1">
    <source>
        <dbReference type="SAM" id="Phobius"/>
    </source>
</evidence>
<name>A0ABU1JEG3_9MICC</name>
<proteinExistence type="predicted"/>
<feature type="transmembrane region" description="Helical" evidence="1">
    <location>
        <begin position="25"/>
        <end position="51"/>
    </location>
</feature>
<dbReference type="Gene3D" id="3.90.420.10">
    <property type="entry name" value="Oxidoreductase, molybdopterin-binding domain"/>
    <property type="match status" value="1"/>
</dbReference>
<feature type="transmembrane region" description="Helical" evidence="1">
    <location>
        <begin position="193"/>
        <end position="217"/>
    </location>
</feature>
<sequence length="384" mass="42517">MTRFLQARMEGVATRLHSPVRSTRLTVVLGRLLGPAFLICFGTGLFSHYLQDPGDITFFLTRPVWIYQVTQGIHITVGIASIPLLFAKLWSVFPELLKWPPIKNVWHGLERASIALFVSASLVELTIGLINTYKWYPWPFPFRQTHYWLAWVIVGSLALHIAVKLPIIAEHWRKRREPDGASRPAGRWPRRGFLAAVGLSSFTLVLTTAGQSFGWLAPFNLFAPRRMGTGPQAVPVNRTAAEAKVLALANDPGWALQVTFRGRSAAYSLAELGAMPLSEHQLPIACVEGWSQYANWRGVPIRDLIATVGAPADSLLRITSLEPNGGYRIMTMPAAYTQDAQTMVALQLNGEVLDLDHGYPARIIAPGRPGVLQTKWLKSVEVLG</sequence>
<keyword evidence="1" id="KW-0812">Transmembrane</keyword>
<dbReference type="InterPro" id="IPR036374">
    <property type="entry name" value="OxRdtase_Mopterin-bd_sf"/>
</dbReference>
<feature type="transmembrane region" description="Helical" evidence="1">
    <location>
        <begin position="114"/>
        <end position="136"/>
    </location>
</feature>
<feature type="domain" description="Oxidoreductase molybdopterin-binding" evidence="2">
    <location>
        <begin position="253"/>
        <end position="382"/>
    </location>
</feature>
<keyword evidence="1" id="KW-0472">Membrane</keyword>
<evidence type="ECO:0000259" key="2">
    <source>
        <dbReference type="Pfam" id="PF00174"/>
    </source>
</evidence>
<dbReference type="InterPro" id="IPR008335">
    <property type="entry name" value="Mopterin_OxRdtase_euk"/>
</dbReference>
<dbReference type="RefSeq" id="WP_309800018.1">
    <property type="nucleotide sequence ID" value="NZ_BAAAHY010000004.1"/>
</dbReference>
<organism evidence="3 4">
    <name type="scientific">Arthrobacter russicus</name>
    <dbReference type="NCBI Taxonomy" id="172040"/>
    <lineage>
        <taxon>Bacteria</taxon>
        <taxon>Bacillati</taxon>
        <taxon>Actinomycetota</taxon>
        <taxon>Actinomycetes</taxon>
        <taxon>Micrococcales</taxon>
        <taxon>Micrococcaceae</taxon>
        <taxon>Arthrobacter</taxon>
    </lineage>
</organism>
<evidence type="ECO:0000313" key="3">
    <source>
        <dbReference type="EMBL" id="MDR6270748.1"/>
    </source>
</evidence>
<dbReference type="SUPFAM" id="SSF56524">
    <property type="entry name" value="Oxidoreductase molybdopterin-binding domain"/>
    <property type="match status" value="1"/>
</dbReference>
<dbReference type="EMBL" id="JAVDQF010000001">
    <property type="protein sequence ID" value="MDR6270748.1"/>
    <property type="molecule type" value="Genomic_DNA"/>
</dbReference>
<dbReference type="PRINTS" id="PR00407">
    <property type="entry name" value="EUMOPTERIN"/>
</dbReference>
<accession>A0ABU1JEG3</accession>
<dbReference type="InterPro" id="IPR000572">
    <property type="entry name" value="OxRdtase_Mopterin-bd_dom"/>
</dbReference>
<dbReference type="Pfam" id="PF00174">
    <property type="entry name" value="Oxidored_molyb"/>
    <property type="match status" value="1"/>
</dbReference>